<dbReference type="GO" id="GO:0003723">
    <property type="term" value="F:RNA binding"/>
    <property type="evidence" value="ECO:0007669"/>
    <property type="project" value="InterPro"/>
</dbReference>
<dbReference type="OrthoDB" id="5326845at2"/>
<keyword evidence="5" id="KW-1185">Reference proteome</keyword>
<dbReference type="STRING" id="445709.ABW99_13655"/>
<dbReference type="Proteomes" id="UP000036700">
    <property type="component" value="Chromosome"/>
</dbReference>
<gene>
    <name evidence="4" type="ORF">ABW99_13655</name>
</gene>
<evidence type="ECO:0000256" key="3">
    <source>
        <dbReference type="SAM" id="SignalP"/>
    </source>
</evidence>
<evidence type="ECO:0000313" key="4">
    <source>
        <dbReference type="EMBL" id="AKJ69096.1"/>
    </source>
</evidence>
<evidence type="ECO:0000256" key="1">
    <source>
        <dbReference type="ARBA" id="ARBA00022722"/>
    </source>
</evidence>
<dbReference type="InterPro" id="IPR000026">
    <property type="entry name" value="N1-like"/>
</dbReference>
<sequence length="138" mass="15391">MKSGRWLYRGLLALGVAASLAFGMADAQARAPRAWAEPAMTGHLGTVAESQLPRAAQRTLATIRRGGPFPYAKDGVVFGNYEKRLPRRPRGYYHEYTVPTRGAHNRGARRIVCGGDQRAARNCYYTGDHYNSFQFIEE</sequence>
<proteinExistence type="predicted"/>
<evidence type="ECO:0000256" key="2">
    <source>
        <dbReference type="ARBA" id="ARBA00022801"/>
    </source>
</evidence>
<dbReference type="Gene3D" id="3.10.450.30">
    <property type="entry name" value="Microbial ribonucleases"/>
    <property type="match status" value="1"/>
</dbReference>
<dbReference type="SUPFAM" id="SSF53933">
    <property type="entry name" value="Microbial ribonucleases"/>
    <property type="match status" value="1"/>
</dbReference>
<keyword evidence="1" id="KW-0540">Nuclease</keyword>
<dbReference type="Pfam" id="PF00545">
    <property type="entry name" value="Ribonuclease"/>
    <property type="match status" value="1"/>
</dbReference>
<protein>
    <submittedName>
        <fullName evidence="4">Uncharacterized protein</fullName>
    </submittedName>
</protein>
<dbReference type="KEGG" id="ptx:ABW99_13655"/>
<dbReference type="PATRIC" id="fig|445709.3.peg.2897"/>
<dbReference type="CDD" id="cd00607">
    <property type="entry name" value="RNase_Sa"/>
    <property type="match status" value="1"/>
</dbReference>
<feature type="chain" id="PRO_5002553734" evidence="3">
    <location>
        <begin position="28"/>
        <end position="138"/>
    </location>
</feature>
<dbReference type="EMBL" id="CP011568">
    <property type="protein sequence ID" value="AKJ69096.1"/>
    <property type="molecule type" value="Genomic_DNA"/>
</dbReference>
<keyword evidence="2" id="KW-0378">Hydrolase</keyword>
<reference evidence="5" key="1">
    <citation type="submission" date="2015-06" db="EMBL/GenBank/DDBJ databases">
        <authorList>
            <person name="Lim Y.L."/>
            <person name="Ee R."/>
            <person name="Yong D."/>
            <person name="How K.Y."/>
            <person name="Yin W.F."/>
            <person name="Chan K.G."/>
        </authorList>
    </citation>
    <scope>NUCLEOTIDE SEQUENCE [LARGE SCALE GENOMIC DNA]</scope>
    <source>
        <strain evidence="5">DSM 25325</strain>
    </source>
</reference>
<dbReference type="GO" id="GO:0004521">
    <property type="term" value="F:RNA endonuclease activity"/>
    <property type="evidence" value="ECO:0007669"/>
    <property type="project" value="InterPro"/>
</dbReference>
<dbReference type="AlphaFoldDB" id="A0A0G3EWI3"/>
<name>A0A0G3EWI3_9BURK</name>
<dbReference type="InterPro" id="IPR016191">
    <property type="entry name" value="Ribonuclease/ribotoxin"/>
</dbReference>
<accession>A0A0G3EWI3</accession>
<dbReference type="GO" id="GO:0016787">
    <property type="term" value="F:hydrolase activity"/>
    <property type="evidence" value="ECO:0007669"/>
    <property type="project" value="UniProtKB-KW"/>
</dbReference>
<organism evidence="4 5">
    <name type="scientific">Pandoraea thiooxydans</name>
    <dbReference type="NCBI Taxonomy" id="445709"/>
    <lineage>
        <taxon>Bacteria</taxon>
        <taxon>Pseudomonadati</taxon>
        <taxon>Pseudomonadota</taxon>
        <taxon>Betaproteobacteria</taxon>
        <taxon>Burkholderiales</taxon>
        <taxon>Burkholderiaceae</taxon>
        <taxon>Pandoraea</taxon>
    </lineage>
</organism>
<evidence type="ECO:0000313" key="5">
    <source>
        <dbReference type="Proteomes" id="UP000036700"/>
    </source>
</evidence>
<keyword evidence="3" id="KW-0732">Signal</keyword>
<dbReference type="RefSeq" id="WP_047214993.1">
    <property type="nucleotide sequence ID" value="NZ_CP011568.3"/>
</dbReference>
<feature type="signal peptide" evidence="3">
    <location>
        <begin position="1"/>
        <end position="27"/>
    </location>
</feature>